<keyword evidence="1" id="KW-1133">Transmembrane helix</keyword>
<evidence type="ECO:0000313" key="2">
    <source>
        <dbReference type="EMBL" id="NMG76011.1"/>
    </source>
</evidence>
<keyword evidence="1" id="KW-0472">Membrane</keyword>
<evidence type="ECO:0000313" key="3">
    <source>
        <dbReference type="Proteomes" id="UP000648984"/>
    </source>
</evidence>
<reference evidence="2 3" key="1">
    <citation type="submission" date="2019-12" db="EMBL/GenBank/DDBJ databases">
        <title>Comparative genomics gives insights into the taxonomy of the Azoarcus-Aromatoleum group and reveals separate origins of nif in the plant-associated Azoarcus and non-plant-associated Aromatoleum sub-groups.</title>
        <authorList>
            <person name="Lafos M."/>
            <person name="Maluk M."/>
            <person name="Batista M."/>
            <person name="Junghare M."/>
            <person name="Carmona M."/>
            <person name="Faoro H."/>
            <person name="Cruz L.M."/>
            <person name="Battistoni F."/>
            <person name="De Souza E."/>
            <person name="Pedrosa F."/>
            <person name="Chen W.-M."/>
            <person name="Poole P.S."/>
            <person name="Dixon R.A."/>
            <person name="James E.K."/>
        </authorList>
    </citation>
    <scope>NUCLEOTIDE SEQUENCE [LARGE SCALE GENOMIC DNA]</scope>
    <source>
        <strain evidence="2 3">22Lin</strain>
    </source>
</reference>
<evidence type="ECO:0000256" key="1">
    <source>
        <dbReference type="SAM" id="Phobius"/>
    </source>
</evidence>
<sequence>MKDNTDFTPHRTYAIYMLLAWVLSSLLVLAANIVVDPLWYHQGNLVTGKNFGFDERQAKLNRLLRNPSDFNCLIFGSSRTTLLPATAFAPYRCFNLSFSGGQVEEFIAFSEYLRELGVHPELIVVGVDGFNFMADGRDPQSIPDFVMHRLPAPGMLQTYLSVDSLALSWRTIRDDAGRPRYYDRNFDAVIGTNAPAFRPLRSLDAEGLRRVDTEARRKRGYKPDNADLFGKLATVFPDARSIAYVPPISAWHVRAMAQNGTLESYLEALHATARHFPVFIDFSIPSSVTWRTDNTYDGSHYAPAVNRRIAQIVLAPENPEWGLNVNHLDKTQYVKQYRSALAEFDKVNAMLEVSQ</sequence>
<gene>
    <name evidence="2" type="ORF">GPA25_14680</name>
</gene>
<dbReference type="RefSeq" id="WP_169261158.1">
    <property type="nucleotide sequence ID" value="NZ_WTVQ01000024.1"/>
</dbReference>
<protein>
    <submittedName>
        <fullName evidence="2">Uncharacterized protein</fullName>
    </submittedName>
</protein>
<feature type="transmembrane region" description="Helical" evidence="1">
    <location>
        <begin position="13"/>
        <end position="35"/>
    </location>
</feature>
<keyword evidence="1" id="KW-0812">Transmembrane</keyword>
<dbReference type="Proteomes" id="UP000648984">
    <property type="component" value="Unassembled WGS sequence"/>
</dbReference>
<comment type="caution">
    <text evidence="2">The sequence shown here is derived from an EMBL/GenBank/DDBJ whole genome shotgun (WGS) entry which is preliminary data.</text>
</comment>
<keyword evidence="3" id="KW-1185">Reference proteome</keyword>
<dbReference type="EMBL" id="WTVQ01000024">
    <property type="protein sequence ID" value="NMG76011.1"/>
    <property type="molecule type" value="Genomic_DNA"/>
</dbReference>
<name>A0ABX1QC87_9RHOO</name>
<organism evidence="2 3">
    <name type="scientific">Aromatoleum diolicum</name>
    <dbReference type="NCBI Taxonomy" id="75796"/>
    <lineage>
        <taxon>Bacteria</taxon>
        <taxon>Pseudomonadati</taxon>
        <taxon>Pseudomonadota</taxon>
        <taxon>Betaproteobacteria</taxon>
        <taxon>Rhodocyclales</taxon>
        <taxon>Rhodocyclaceae</taxon>
        <taxon>Aromatoleum</taxon>
    </lineage>
</organism>
<dbReference type="SUPFAM" id="SSF52266">
    <property type="entry name" value="SGNH hydrolase"/>
    <property type="match status" value="1"/>
</dbReference>
<proteinExistence type="predicted"/>
<accession>A0ABX1QC87</accession>